<accession>A0ABQ0JXE4</accession>
<reference evidence="2" key="2">
    <citation type="journal article" date="2015" name="J. Bacteriol.">
        <title>Draft Genome Sequence of an Anaerobic Ammonium-Oxidizing Bacterium, 'Candidatus Brocadia sinica'.</title>
        <authorList>
            <person name="Oshiki M."/>
            <person name="Shinyako-Hata K."/>
            <person name="Satoh H."/>
            <person name="Okabe S."/>
        </authorList>
    </citation>
    <scope>NUCLEOTIDE SEQUENCE</scope>
    <source>
        <strain evidence="2">JPN1</strain>
    </source>
</reference>
<reference evidence="5" key="1">
    <citation type="journal article" date="2015" name="Genome Announc.">
        <title>Draft Genome Sequence of an Anaerobic Ammonium-Oxidizing Bacterium, "Candidatus Brocadia sinica".</title>
        <authorList>
            <person name="Oshiki M."/>
            <person name="Shinyako-Hata K."/>
            <person name="Satoh H."/>
            <person name="Okabe S."/>
        </authorList>
    </citation>
    <scope>NUCLEOTIDE SEQUENCE [LARGE SCALE GENOMIC DNA]</scope>
    <source>
        <strain evidence="5">JPN1</strain>
    </source>
</reference>
<dbReference type="EMBL" id="BAFN01000001">
    <property type="protein sequence ID" value="GAN34292.1"/>
    <property type="molecule type" value="Genomic_DNA"/>
</dbReference>
<evidence type="ECO:0000313" key="2">
    <source>
        <dbReference type="EMBL" id="GAN33366.1"/>
    </source>
</evidence>
<protein>
    <submittedName>
        <fullName evidence="2">Uncharacterized protein</fullName>
    </submittedName>
</protein>
<evidence type="ECO:0000313" key="1">
    <source>
        <dbReference type="EMBL" id="GAN32869.1"/>
    </source>
</evidence>
<dbReference type="EMBL" id="BAFN01000001">
    <property type="protein sequence ID" value="GAN32869.1"/>
    <property type="molecule type" value="Genomic_DNA"/>
</dbReference>
<evidence type="ECO:0000313" key="5">
    <source>
        <dbReference type="Proteomes" id="UP000032309"/>
    </source>
</evidence>
<proteinExistence type="predicted"/>
<dbReference type="Proteomes" id="UP000032309">
    <property type="component" value="Unassembled WGS sequence"/>
</dbReference>
<gene>
    <name evidence="1" type="ORF">BROSI_A1384</name>
    <name evidence="2" type="ORF">BROSI_A1886</name>
    <name evidence="3" type="ORF">BROSI_A2106</name>
    <name evidence="4" type="ORF">BROSI_A2828</name>
</gene>
<organism evidence="2 5">
    <name type="scientific">Candidatus Brocadia sinica JPN1</name>
    <dbReference type="NCBI Taxonomy" id="1197129"/>
    <lineage>
        <taxon>Bacteria</taxon>
        <taxon>Pseudomonadati</taxon>
        <taxon>Planctomycetota</taxon>
        <taxon>Candidatus Brocadiia</taxon>
        <taxon>Candidatus Brocadiales</taxon>
        <taxon>Candidatus Brocadiaceae</taxon>
        <taxon>Candidatus Brocadia</taxon>
    </lineage>
</organism>
<sequence>MDRLVLVRGIRAFVVSYSANKKDEKACDIIAAVNKWVAHHTGGFIDDRQYRHRGNAPKSREASF</sequence>
<evidence type="ECO:0000313" key="4">
    <source>
        <dbReference type="EMBL" id="GAN34292.1"/>
    </source>
</evidence>
<name>A0ABQ0JXE4_9BACT</name>
<comment type="caution">
    <text evidence="2">The sequence shown here is derived from an EMBL/GenBank/DDBJ whole genome shotgun (WGS) entry which is preliminary data.</text>
</comment>
<dbReference type="EMBL" id="BAFN01000001">
    <property type="protein sequence ID" value="GAN33580.1"/>
    <property type="molecule type" value="Genomic_DNA"/>
</dbReference>
<dbReference type="EMBL" id="BAFN01000001">
    <property type="protein sequence ID" value="GAN33366.1"/>
    <property type="molecule type" value="Genomic_DNA"/>
</dbReference>
<evidence type="ECO:0000313" key="3">
    <source>
        <dbReference type="EMBL" id="GAN33580.1"/>
    </source>
</evidence>
<keyword evidence="5" id="KW-1185">Reference proteome</keyword>